<gene>
    <name evidence="6" type="ORF">COCON_G00227030</name>
</gene>
<dbReference type="GO" id="GO:0030414">
    <property type="term" value="F:peptidase inhibitor activity"/>
    <property type="evidence" value="ECO:0007669"/>
    <property type="project" value="InterPro"/>
</dbReference>
<dbReference type="OrthoDB" id="6076852at2759"/>
<comment type="caution">
    <text evidence="6">The sequence shown here is derived from an EMBL/GenBank/DDBJ whole genome shotgun (WGS) entry which is preliminary data.</text>
</comment>
<evidence type="ECO:0000256" key="3">
    <source>
        <dbReference type="ARBA" id="ARBA00022525"/>
    </source>
</evidence>
<keyword evidence="7" id="KW-1185">Reference proteome</keyword>
<evidence type="ECO:0000256" key="4">
    <source>
        <dbReference type="ARBA" id="ARBA00023157"/>
    </source>
</evidence>
<dbReference type="Pfam" id="PF05825">
    <property type="entry name" value="PSP94"/>
    <property type="match status" value="1"/>
</dbReference>
<feature type="signal peptide" evidence="5">
    <location>
        <begin position="1"/>
        <end position="19"/>
    </location>
</feature>
<keyword evidence="5" id="KW-0732">Signal</keyword>
<dbReference type="Gene3D" id="2.10.70.10">
    <property type="entry name" value="Complement Module, domain 1"/>
    <property type="match status" value="1"/>
</dbReference>
<evidence type="ECO:0000256" key="2">
    <source>
        <dbReference type="ARBA" id="ARBA00010352"/>
    </source>
</evidence>
<dbReference type="AlphaFoldDB" id="A0A9Q1CX66"/>
<protein>
    <recommendedName>
        <fullName evidence="8">Beta-microseminoprotein</fullName>
    </recommendedName>
</protein>
<evidence type="ECO:0008006" key="8">
    <source>
        <dbReference type="Google" id="ProtNLM"/>
    </source>
</evidence>
<reference evidence="6" key="1">
    <citation type="journal article" date="2023" name="Science">
        <title>Genome structures resolve the early diversification of teleost fishes.</title>
        <authorList>
            <person name="Parey E."/>
            <person name="Louis A."/>
            <person name="Montfort J."/>
            <person name="Bouchez O."/>
            <person name="Roques C."/>
            <person name="Iampietro C."/>
            <person name="Lluch J."/>
            <person name="Castinel A."/>
            <person name="Donnadieu C."/>
            <person name="Desvignes T."/>
            <person name="Floi Bucao C."/>
            <person name="Jouanno E."/>
            <person name="Wen M."/>
            <person name="Mejri S."/>
            <person name="Dirks R."/>
            <person name="Jansen H."/>
            <person name="Henkel C."/>
            <person name="Chen W.J."/>
            <person name="Zahm M."/>
            <person name="Cabau C."/>
            <person name="Klopp C."/>
            <person name="Thompson A.W."/>
            <person name="Robinson-Rechavi M."/>
            <person name="Braasch I."/>
            <person name="Lecointre G."/>
            <person name="Bobe J."/>
            <person name="Postlethwait J.H."/>
            <person name="Berthelot C."/>
            <person name="Roest Crollius H."/>
            <person name="Guiguen Y."/>
        </authorList>
    </citation>
    <scope>NUCLEOTIDE SEQUENCE</scope>
    <source>
        <strain evidence="6">Concon-B</strain>
    </source>
</reference>
<dbReference type="InterPro" id="IPR036201">
    <property type="entry name" value="Pacifastin_dom_sf"/>
</dbReference>
<dbReference type="InterPro" id="IPR008735">
    <property type="entry name" value="PSP94"/>
</dbReference>
<evidence type="ECO:0000313" key="6">
    <source>
        <dbReference type="EMBL" id="KAJ8250781.1"/>
    </source>
</evidence>
<organism evidence="6 7">
    <name type="scientific">Conger conger</name>
    <name type="common">Conger eel</name>
    <name type="synonym">Muraena conger</name>
    <dbReference type="NCBI Taxonomy" id="82655"/>
    <lineage>
        <taxon>Eukaryota</taxon>
        <taxon>Metazoa</taxon>
        <taxon>Chordata</taxon>
        <taxon>Craniata</taxon>
        <taxon>Vertebrata</taxon>
        <taxon>Euteleostomi</taxon>
        <taxon>Actinopterygii</taxon>
        <taxon>Neopterygii</taxon>
        <taxon>Teleostei</taxon>
        <taxon>Anguilliformes</taxon>
        <taxon>Congridae</taxon>
        <taxon>Conger</taxon>
    </lineage>
</organism>
<name>A0A9Q1CX66_CONCO</name>
<dbReference type="PANTHER" id="PTHR10500">
    <property type="entry name" value="BETA-MICROSEMINOPROTEIN"/>
    <property type="match status" value="1"/>
</dbReference>
<sequence>MRLLCSAVAVLALATICNASCSFQQLVLTDPMHPPQGCLDEEGKLHVFGSEWVKDCQECSCSQEGLSCCSMIMIPSDEELPLDWSVVRFCERACCRHLGKCCSSSGDGMRVGKLRIGLDVLTGP</sequence>
<dbReference type="PANTHER" id="PTHR10500:SF7">
    <property type="entry name" value="BETA-MICROSEMINOPROTEIN"/>
    <property type="match status" value="1"/>
</dbReference>
<dbReference type="SUPFAM" id="SSF57283">
    <property type="entry name" value="PMP inhibitors"/>
    <property type="match status" value="1"/>
</dbReference>
<dbReference type="Proteomes" id="UP001152803">
    <property type="component" value="Unassembled WGS sequence"/>
</dbReference>
<feature type="chain" id="PRO_5040185475" description="Beta-microseminoprotein" evidence="5">
    <location>
        <begin position="20"/>
        <end position="124"/>
    </location>
</feature>
<keyword evidence="3" id="KW-0964">Secreted</keyword>
<evidence type="ECO:0000256" key="5">
    <source>
        <dbReference type="SAM" id="SignalP"/>
    </source>
</evidence>
<evidence type="ECO:0000256" key="1">
    <source>
        <dbReference type="ARBA" id="ARBA00004613"/>
    </source>
</evidence>
<comment type="subcellular location">
    <subcellularLocation>
        <location evidence="1">Secreted</location>
    </subcellularLocation>
</comment>
<accession>A0A9Q1CX66</accession>
<keyword evidence="4" id="KW-1015">Disulfide bond</keyword>
<evidence type="ECO:0000313" key="7">
    <source>
        <dbReference type="Proteomes" id="UP001152803"/>
    </source>
</evidence>
<comment type="similarity">
    <text evidence="2">Belongs to the beta-microseminoprotein family.</text>
</comment>
<dbReference type="GO" id="GO:0005576">
    <property type="term" value="C:extracellular region"/>
    <property type="evidence" value="ECO:0007669"/>
    <property type="project" value="UniProtKB-SubCell"/>
</dbReference>
<dbReference type="EMBL" id="JAFJMO010000018">
    <property type="protein sequence ID" value="KAJ8250781.1"/>
    <property type="molecule type" value="Genomic_DNA"/>
</dbReference>
<proteinExistence type="inferred from homology"/>